<gene>
    <name evidence="5" type="ORF">IAB37_02170</name>
</gene>
<name>A0A9D1J483_9FIRM</name>
<evidence type="ECO:0000313" key="6">
    <source>
        <dbReference type="Proteomes" id="UP000824241"/>
    </source>
</evidence>
<dbReference type="PANTHER" id="PTHR43537:SF5">
    <property type="entry name" value="UXU OPERON TRANSCRIPTIONAL REGULATOR"/>
    <property type="match status" value="1"/>
</dbReference>
<dbReference type="SMART" id="SM00895">
    <property type="entry name" value="FCD"/>
    <property type="match status" value="1"/>
</dbReference>
<reference evidence="5" key="1">
    <citation type="submission" date="2020-10" db="EMBL/GenBank/DDBJ databases">
        <authorList>
            <person name="Gilroy R."/>
        </authorList>
    </citation>
    <scope>NUCLEOTIDE SEQUENCE</scope>
    <source>
        <strain evidence="5">CHK189-12415</strain>
    </source>
</reference>
<dbReference type="SUPFAM" id="SSF48008">
    <property type="entry name" value="GntR ligand-binding domain-like"/>
    <property type="match status" value="1"/>
</dbReference>
<dbReference type="InterPro" id="IPR036390">
    <property type="entry name" value="WH_DNA-bd_sf"/>
</dbReference>
<evidence type="ECO:0000256" key="2">
    <source>
        <dbReference type="ARBA" id="ARBA00023125"/>
    </source>
</evidence>
<dbReference type="Pfam" id="PF00392">
    <property type="entry name" value="GntR"/>
    <property type="match status" value="1"/>
</dbReference>
<dbReference type="Gene3D" id="1.20.120.530">
    <property type="entry name" value="GntR ligand-binding domain-like"/>
    <property type="match status" value="1"/>
</dbReference>
<organism evidence="5 6">
    <name type="scientific">Candidatus Faecivivens stercoravium</name>
    <dbReference type="NCBI Taxonomy" id="2840803"/>
    <lineage>
        <taxon>Bacteria</taxon>
        <taxon>Bacillati</taxon>
        <taxon>Bacillota</taxon>
        <taxon>Clostridia</taxon>
        <taxon>Eubacteriales</taxon>
        <taxon>Oscillospiraceae</taxon>
        <taxon>Oscillospiraceae incertae sedis</taxon>
        <taxon>Candidatus Faecivivens</taxon>
    </lineage>
</organism>
<dbReference type="EMBL" id="DVHA01000073">
    <property type="protein sequence ID" value="HIR60367.1"/>
    <property type="molecule type" value="Genomic_DNA"/>
</dbReference>
<dbReference type="Pfam" id="PF07729">
    <property type="entry name" value="FCD"/>
    <property type="match status" value="1"/>
</dbReference>
<dbReference type="GO" id="GO:0003700">
    <property type="term" value="F:DNA-binding transcription factor activity"/>
    <property type="evidence" value="ECO:0007669"/>
    <property type="project" value="InterPro"/>
</dbReference>
<protein>
    <submittedName>
        <fullName evidence="5">GntR family transcriptional regulator</fullName>
    </submittedName>
</protein>
<dbReference type="Gene3D" id="1.10.10.10">
    <property type="entry name" value="Winged helix-like DNA-binding domain superfamily/Winged helix DNA-binding domain"/>
    <property type="match status" value="1"/>
</dbReference>
<comment type="caution">
    <text evidence="5">The sequence shown here is derived from an EMBL/GenBank/DDBJ whole genome shotgun (WGS) entry which is preliminary data.</text>
</comment>
<dbReference type="SMART" id="SM00345">
    <property type="entry name" value="HTH_GNTR"/>
    <property type="match status" value="1"/>
</dbReference>
<keyword evidence="2" id="KW-0238">DNA-binding</keyword>
<dbReference type="Proteomes" id="UP000824241">
    <property type="component" value="Unassembled WGS sequence"/>
</dbReference>
<sequence length="200" mass="23099">MKEKLADAVYGKIRDAIMTGELASDELIQEQRVADRYGISKITAREVLQRLCHDKYLKSFPRKGYLIVDLSPAQLNMLQKLRYQVEALALKEIVRHCADRELDELETILGVPSPPQHDPYGTVNSRFHLQIARMSKNPYLYDTIYGFIGLVCRYAMTVGKGTVIDTDDHHWEMLRALRRRDIPAALEELRLDLQLEKDEV</sequence>
<dbReference type="InterPro" id="IPR008920">
    <property type="entry name" value="TF_FadR/GntR_C"/>
</dbReference>
<dbReference type="InterPro" id="IPR036388">
    <property type="entry name" value="WH-like_DNA-bd_sf"/>
</dbReference>
<dbReference type="SUPFAM" id="SSF46785">
    <property type="entry name" value="Winged helix' DNA-binding domain"/>
    <property type="match status" value="1"/>
</dbReference>
<dbReference type="GO" id="GO:0003677">
    <property type="term" value="F:DNA binding"/>
    <property type="evidence" value="ECO:0007669"/>
    <property type="project" value="UniProtKB-KW"/>
</dbReference>
<dbReference type="PROSITE" id="PS50949">
    <property type="entry name" value="HTH_GNTR"/>
    <property type="match status" value="1"/>
</dbReference>
<dbReference type="InterPro" id="IPR011711">
    <property type="entry name" value="GntR_C"/>
</dbReference>
<evidence type="ECO:0000259" key="4">
    <source>
        <dbReference type="PROSITE" id="PS50949"/>
    </source>
</evidence>
<proteinExistence type="predicted"/>
<evidence type="ECO:0000313" key="5">
    <source>
        <dbReference type="EMBL" id="HIR60367.1"/>
    </source>
</evidence>
<reference evidence="5" key="2">
    <citation type="journal article" date="2021" name="PeerJ">
        <title>Extensive microbial diversity within the chicken gut microbiome revealed by metagenomics and culture.</title>
        <authorList>
            <person name="Gilroy R."/>
            <person name="Ravi A."/>
            <person name="Getino M."/>
            <person name="Pursley I."/>
            <person name="Horton D.L."/>
            <person name="Alikhan N.F."/>
            <person name="Baker D."/>
            <person name="Gharbi K."/>
            <person name="Hall N."/>
            <person name="Watson M."/>
            <person name="Adriaenssens E.M."/>
            <person name="Foster-Nyarko E."/>
            <person name="Jarju S."/>
            <person name="Secka A."/>
            <person name="Antonio M."/>
            <person name="Oren A."/>
            <person name="Chaudhuri R.R."/>
            <person name="La Ragione R."/>
            <person name="Hildebrand F."/>
            <person name="Pallen M.J."/>
        </authorList>
    </citation>
    <scope>NUCLEOTIDE SEQUENCE</scope>
    <source>
        <strain evidence="5">CHK189-12415</strain>
    </source>
</reference>
<dbReference type="InterPro" id="IPR000524">
    <property type="entry name" value="Tscrpt_reg_HTH_GntR"/>
</dbReference>
<evidence type="ECO:0000256" key="3">
    <source>
        <dbReference type="ARBA" id="ARBA00023163"/>
    </source>
</evidence>
<accession>A0A9D1J483</accession>
<dbReference type="PANTHER" id="PTHR43537">
    <property type="entry name" value="TRANSCRIPTIONAL REGULATOR, GNTR FAMILY"/>
    <property type="match status" value="1"/>
</dbReference>
<evidence type="ECO:0000256" key="1">
    <source>
        <dbReference type="ARBA" id="ARBA00023015"/>
    </source>
</evidence>
<dbReference type="AlphaFoldDB" id="A0A9D1J483"/>
<keyword evidence="3" id="KW-0804">Transcription</keyword>
<keyword evidence="1" id="KW-0805">Transcription regulation</keyword>
<feature type="domain" description="HTH gntR-type" evidence="4">
    <location>
        <begin position="3"/>
        <end position="70"/>
    </location>
</feature>